<feature type="transmembrane region" description="Helical" evidence="1">
    <location>
        <begin position="68"/>
        <end position="88"/>
    </location>
</feature>
<dbReference type="RefSeq" id="WP_110310039.1">
    <property type="nucleotide sequence ID" value="NZ_QICL01000006.1"/>
</dbReference>
<keyword evidence="3" id="KW-1185">Reference proteome</keyword>
<evidence type="ECO:0000313" key="3">
    <source>
        <dbReference type="Proteomes" id="UP000247973"/>
    </source>
</evidence>
<reference evidence="2 3" key="1">
    <citation type="submission" date="2018-03" db="EMBL/GenBank/DDBJ databases">
        <title>Genomic Encyclopedia of Archaeal and Bacterial Type Strains, Phase II (KMG-II): from individual species to whole genera.</title>
        <authorList>
            <person name="Goeker M."/>
        </authorList>
    </citation>
    <scope>NUCLEOTIDE SEQUENCE [LARGE SCALE GENOMIC DNA]</scope>
    <source>
        <strain evidence="2 3">DSM 100214</strain>
    </source>
</reference>
<dbReference type="Proteomes" id="UP000247973">
    <property type="component" value="Unassembled WGS sequence"/>
</dbReference>
<keyword evidence="1" id="KW-1133">Transmembrane helix</keyword>
<dbReference type="AlphaFoldDB" id="A0A2V3PRZ2"/>
<comment type="caution">
    <text evidence="2">The sequence shown here is derived from an EMBL/GenBank/DDBJ whole genome shotgun (WGS) entry which is preliminary data.</text>
</comment>
<gene>
    <name evidence="2" type="ORF">CLV62_10617</name>
</gene>
<feature type="transmembrane region" description="Helical" evidence="1">
    <location>
        <begin position="40"/>
        <end position="56"/>
    </location>
</feature>
<proteinExistence type="predicted"/>
<evidence type="ECO:0000313" key="2">
    <source>
        <dbReference type="EMBL" id="PXV65844.1"/>
    </source>
</evidence>
<dbReference type="EMBL" id="QICL01000006">
    <property type="protein sequence ID" value="PXV65844.1"/>
    <property type="molecule type" value="Genomic_DNA"/>
</dbReference>
<sequence>MSKKNKNILILIVIVAIFIAFCVIPTPISPLKMFIKGDDKTGCLLILFLAMSTIVMQSNMNDYKLIQILNCIVASITILSLSYATFFYVGVNSIDFLFCLGVLASSIIMYIVIFYFHRKRLKKEIEELERKYEKK</sequence>
<feature type="transmembrane region" description="Helical" evidence="1">
    <location>
        <begin position="94"/>
        <end position="116"/>
    </location>
</feature>
<accession>A0A2V3PRZ2</accession>
<protein>
    <submittedName>
        <fullName evidence="2">Uncharacterized protein</fullName>
    </submittedName>
</protein>
<name>A0A2V3PRZ2_9BACT</name>
<keyword evidence="1" id="KW-0472">Membrane</keyword>
<feature type="transmembrane region" description="Helical" evidence="1">
    <location>
        <begin position="7"/>
        <end position="28"/>
    </location>
</feature>
<evidence type="ECO:0000256" key="1">
    <source>
        <dbReference type="SAM" id="Phobius"/>
    </source>
</evidence>
<keyword evidence="1" id="KW-0812">Transmembrane</keyword>
<organism evidence="2 3">
    <name type="scientific">Dysgonomonas alginatilytica</name>
    <dbReference type="NCBI Taxonomy" id="1605892"/>
    <lineage>
        <taxon>Bacteria</taxon>
        <taxon>Pseudomonadati</taxon>
        <taxon>Bacteroidota</taxon>
        <taxon>Bacteroidia</taxon>
        <taxon>Bacteroidales</taxon>
        <taxon>Dysgonomonadaceae</taxon>
        <taxon>Dysgonomonas</taxon>
    </lineage>
</organism>